<dbReference type="InterPro" id="IPR050065">
    <property type="entry name" value="GlmU-like"/>
</dbReference>
<evidence type="ECO:0000313" key="10">
    <source>
        <dbReference type="EMBL" id="KKP59395.1"/>
    </source>
</evidence>
<evidence type="ECO:0000256" key="3">
    <source>
        <dbReference type="ARBA" id="ARBA00022679"/>
    </source>
</evidence>
<evidence type="ECO:0000259" key="9">
    <source>
        <dbReference type="Pfam" id="PF12804"/>
    </source>
</evidence>
<dbReference type="Gene3D" id="3.90.550.10">
    <property type="entry name" value="Spore Coat Polysaccharide Biosynthesis Protein SpsA, Chain A"/>
    <property type="match status" value="1"/>
</dbReference>
<sequence length="252" mass="27965">MSEQTFNNIGVIILAAGKGKRMQSNQLKVMHLLNGRPLIDHVISAVESLNFNIKPTVVVCAEDPAVQNFLGSRANYVIQTERLGTGHAVAQAESVLFGKVNQVVVLYGDMPFITSESIKNLINTQLERNNTITLATVTAVDFNDWRASLNDYGRIVRGGQENHIIKIVEKKDCSPEELEIKEFNTGFYCFNSEWLWSNLKNLKNNNVQGEYYLTDLVGLAVAKGNKISSVSIEPKEAVGINTKENLEVAHTI</sequence>
<evidence type="ECO:0000256" key="2">
    <source>
        <dbReference type="ARBA" id="ARBA00007947"/>
    </source>
</evidence>
<accession>A0A0G0D7Y0</accession>
<dbReference type="GO" id="GO:0019134">
    <property type="term" value="F:glucosamine-1-phosphate N-acetyltransferase activity"/>
    <property type="evidence" value="ECO:0007669"/>
    <property type="project" value="UniProtKB-EC"/>
</dbReference>
<dbReference type="GO" id="GO:0003977">
    <property type="term" value="F:UDP-N-acetylglucosamine diphosphorylase activity"/>
    <property type="evidence" value="ECO:0007669"/>
    <property type="project" value="UniProtKB-EC"/>
</dbReference>
<dbReference type="AlphaFoldDB" id="A0A0G0D7Y0"/>
<feature type="domain" description="MobA-like NTP transferase" evidence="9">
    <location>
        <begin position="11"/>
        <end position="134"/>
    </location>
</feature>
<evidence type="ECO:0000256" key="4">
    <source>
        <dbReference type="ARBA" id="ARBA00022695"/>
    </source>
</evidence>
<keyword evidence="5" id="KW-0012">Acyltransferase</keyword>
<evidence type="ECO:0000256" key="5">
    <source>
        <dbReference type="ARBA" id="ARBA00023315"/>
    </source>
</evidence>
<comment type="function">
    <text evidence="8">Catalyzes the last two sequential reactions in the de novo biosynthetic pathway for UDP-N-acetylglucosamine (UDP-GlcNAc). The C-terminal domain catalyzes the transfer of acetyl group from acetyl coenzyme A to glucosamine-1-phosphate (GlcN-1-P) to produce N-acetylglucosamine-1-phosphate (GlcNAc-1-P), which is converted into UDP-GlcNAc by the transfer of uridine 5-monophosphate (from uridine 5-triphosphate), a reaction catalyzed by the N-terminal domain.</text>
</comment>
<evidence type="ECO:0000256" key="6">
    <source>
        <dbReference type="ARBA" id="ARBA00048247"/>
    </source>
</evidence>
<keyword evidence="3" id="KW-0808">Transferase</keyword>
<evidence type="ECO:0000256" key="1">
    <source>
        <dbReference type="ARBA" id="ARBA00007707"/>
    </source>
</evidence>
<dbReference type="PANTHER" id="PTHR43584:SF3">
    <property type="entry name" value="BIFUNCTIONAL PROTEIN GLMU"/>
    <property type="match status" value="1"/>
</dbReference>
<name>A0A0G0D7Y0_9BACT</name>
<keyword evidence="4" id="KW-0548">Nucleotidyltransferase</keyword>
<comment type="catalytic activity">
    <reaction evidence="7">
        <text>N-acetyl-alpha-D-glucosamine 1-phosphate + UTP + H(+) = UDP-N-acetyl-alpha-D-glucosamine + diphosphate</text>
        <dbReference type="Rhea" id="RHEA:13509"/>
        <dbReference type="ChEBI" id="CHEBI:15378"/>
        <dbReference type="ChEBI" id="CHEBI:33019"/>
        <dbReference type="ChEBI" id="CHEBI:46398"/>
        <dbReference type="ChEBI" id="CHEBI:57705"/>
        <dbReference type="ChEBI" id="CHEBI:57776"/>
        <dbReference type="EC" id="2.7.7.23"/>
    </reaction>
</comment>
<dbReference type="SUPFAM" id="SSF53448">
    <property type="entry name" value="Nucleotide-diphospho-sugar transferases"/>
    <property type="match status" value="1"/>
</dbReference>
<gene>
    <name evidence="10" type="ORF">UR53_C0002G0009</name>
</gene>
<comment type="similarity">
    <text evidence="1">In the C-terminal section; belongs to the transferase hexapeptide repeat family.</text>
</comment>
<proteinExistence type="inferred from homology"/>
<evidence type="ECO:0000256" key="7">
    <source>
        <dbReference type="ARBA" id="ARBA00048493"/>
    </source>
</evidence>
<protein>
    <submittedName>
        <fullName evidence="10">Bifunctional protein GlmU</fullName>
    </submittedName>
</protein>
<comment type="similarity">
    <text evidence="2">In the N-terminal section; belongs to the N-acetylglucosamine-1-phosphate uridyltransferase family.</text>
</comment>
<dbReference type="CDD" id="cd02540">
    <property type="entry name" value="GT2_GlmU_N_bac"/>
    <property type="match status" value="1"/>
</dbReference>
<comment type="catalytic activity">
    <reaction evidence="6">
        <text>alpha-D-glucosamine 1-phosphate + acetyl-CoA = N-acetyl-alpha-D-glucosamine 1-phosphate + CoA + H(+)</text>
        <dbReference type="Rhea" id="RHEA:13725"/>
        <dbReference type="ChEBI" id="CHEBI:15378"/>
        <dbReference type="ChEBI" id="CHEBI:57287"/>
        <dbReference type="ChEBI" id="CHEBI:57288"/>
        <dbReference type="ChEBI" id="CHEBI:57776"/>
        <dbReference type="ChEBI" id="CHEBI:58516"/>
        <dbReference type="EC" id="2.3.1.157"/>
    </reaction>
</comment>
<reference evidence="10 11" key="1">
    <citation type="journal article" date="2015" name="Nature">
        <title>rRNA introns, odd ribosomes, and small enigmatic genomes across a large radiation of phyla.</title>
        <authorList>
            <person name="Brown C.T."/>
            <person name="Hug L.A."/>
            <person name="Thomas B.C."/>
            <person name="Sharon I."/>
            <person name="Castelle C.J."/>
            <person name="Singh A."/>
            <person name="Wilkins M.J."/>
            <person name="Williams K.H."/>
            <person name="Banfield J.F."/>
        </authorList>
    </citation>
    <scope>NUCLEOTIDE SEQUENCE [LARGE SCALE GENOMIC DNA]</scope>
</reference>
<dbReference type="PATRIC" id="fig|1619045.3.peg.174"/>
<dbReference type="EMBL" id="LBPO01000002">
    <property type="protein sequence ID" value="KKP59395.1"/>
    <property type="molecule type" value="Genomic_DNA"/>
</dbReference>
<evidence type="ECO:0000256" key="8">
    <source>
        <dbReference type="ARBA" id="ARBA00049628"/>
    </source>
</evidence>
<dbReference type="InterPro" id="IPR029044">
    <property type="entry name" value="Nucleotide-diphossugar_trans"/>
</dbReference>
<dbReference type="Proteomes" id="UP000034927">
    <property type="component" value="Unassembled WGS sequence"/>
</dbReference>
<comment type="caution">
    <text evidence="10">The sequence shown here is derived from an EMBL/GenBank/DDBJ whole genome shotgun (WGS) entry which is preliminary data.</text>
</comment>
<dbReference type="Pfam" id="PF12804">
    <property type="entry name" value="NTP_transf_3"/>
    <property type="match status" value="1"/>
</dbReference>
<evidence type="ECO:0000313" key="11">
    <source>
        <dbReference type="Proteomes" id="UP000034927"/>
    </source>
</evidence>
<dbReference type="InterPro" id="IPR025877">
    <property type="entry name" value="MobA-like_NTP_Trfase"/>
</dbReference>
<dbReference type="PANTHER" id="PTHR43584">
    <property type="entry name" value="NUCLEOTIDYL TRANSFERASE"/>
    <property type="match status" value="1"/>
</dbReference>
<organism evidence="10 11">
    <name type="scientific">Candidatus Magasanikbacteria bacterium GW2011_GWC2_34_16</name>
    <dbReference type="NCBI Taxonomy" id="1619045"/>
    <lineage>
        <taxon>Bacteria</taxon>
        <taxon>Candidatus Magasanikiibacteriota</taxon>
    </lineage>
</organism>